<keyword evidence="10" id="KW-1185">Reference proteome</keyword>
<keyword evidence="3" id="KW-0349">Heme</keyword>
<dbReference type="EMBL" id="JAEUAX010000002">
    <property type="protein sequence ID" value="MBW9108957.1"/>
    <property type="molecule type" value="Genomic_DNA"/>
</dbReference>
<dbReference type="Gene3D" id="2.40.180.10">
    <property type="entry name" value="Catalase core domain"/>
    <property type="match status" value="1"/>
</dbReference>
<feature type="domain" description="Catalase core" evidence="8">
    <location>
        <begin position="1"/>
        <end position="366"/>
    </location>
</feature>
<dbReference type="Proteomes" id="UP000777440">
    <property type="component" value="Unassembled WGS sequence"/>
</dbReference>
<dbReference type="InterPro" id="IPR011614">
    <property type="entry name" value="Catalase_core"/>
</dbReference>
<evidence type="ECO:0000259" key="8">
    <source>
        <dbReference type="SMART" id="SM01060"/>
    </source>
</evidence>
<dbReference type="GO" id="GO:0004096">
    <property type="term" value="F:catalase activity"/>
    <property type="evidence" value="ECO:0007669"/>
    <property type="project" value="UniProtKB-EC"/>
</dbReference>
<evidence type="ECO:0000256" key="4">
    <source>
        <dbReference type="ARBA" id="ARBA00022723"/>
    </source>
</evidence>
<evidence type="ECO:0000313" key="9">
    <source>
        <dbReference type="EMBL" id="MBW9108957.1"/>
    </source>
</evidence>
<keyword evidence="6" id="KW-0408">Iron</keyword>
<keyword evidence="7" id="KW-0376">Hydrogen peroxide</keyword>
<evidence type="ECO:0000256" key="1">
    <source>
        <dbReference type="ARBA" id="ARBA00005329"/>
    </source>
</evidence>
<keyword evidence="4" id="KW-0479">Metal-binding</keyword>
<sequence length="409" mass="45849">MTGTATRVPRGLDAGAGVAVRIRHSEGGGAHGYFEVTHDVSGFTRASVFQPGVRVPTLVRFSSTLGFHSSPDVWRDIRGFAVKFFTEAGEYDLVGKNSPIFFLNDDRAFSHLVVAQKLYPADGRRARFDLDRLWKFWLQHPESAHQVTWLLGDRGIPRSWRHQDGFGTHTFRWENADGEAFWVKCHFRSEQGTAHLTAEDIAELDVAEATYYRGDLRAAIDRGDHPAWRLHVQVMWEADAAAHRFNPFDITKLWPTSDVPPVPVGRLVLDSNPRDEVAEIEQAAFAPGRFVPGVGPSPDRLLHARMVGYPTFHRHRVTTPNAPAPMTDPAPEFDELALSEAARPHRDDDDFVQAGTLVRTVLDDPARQRLAVTAAQHIRPLVDPDLRLQVLDYWRRVDGTLSNQIAALA</sequence>
<evidence type="ECO:0000256" key="5">
    <source>
        <dbReference type="ARBA" id="ARBA00023002"/>
    </source>
</evidence>
<evidence type="ECO:0000256" key="7">
    <source>
        <dbReference type="ARBA" id="ARBA00023324"/>
    </source>
</evidence>
<evidence type="ECO:0000256" key="2">
    <source>
        <dbReference type="ARBA" id="ARBA00022559"/>
    </source>
</evidence>
<dbReference type="PANTHER" id="PTHR11465">
    <property type="entry name" value="CATALASE"/>
    <property type="match status" value="1"/>
</dbReference>
<comment type="similarity">
    <text evidence="1">Belongs to the catalase family.</text>
</comment>
<protein>
    <submittedName>
        <fullName evidence="9">Catalase</fullName>
        <ecNumber evidence="9">1.11.1.6</ecNumber>
    </submittedName>
</protein>
<keyword evidence="5 9" id="KW-0560">Oxidoreductase</keyword>
<dbReference type="SUPFAM" id="SSF56634">
    <property type="entry name" value="Heme-dependent catalase-like"/>
    <property type="match status" value="1"/>
</dbReference>
<dbReference type="InterPro" id="IPR010582">
    <property type="entry name" value="Catalase_immune_responsive"/>
</dbReference>
<dbReference type="InterPro" id="IPR020835">
    <property type="entry name" value="Catalase_sf"/>
</dbReference>
<dbReference type="RefSeq" id="WP_220288684.1">
    <property type="nucleotide sequence ID" value="NZ_JAEUAX010000002.1"/>
</dbReference>
<dbReference type="EC" id="1.11.1.6" evidence="9"/>
<evidence type="ECO:0000256" key="3">
    <source>
        <dbReference type="ARBA" id="ARBA00022617"/>
    </source>
</evidence>
<dbReference type="PROSITE" id="PS51402">
    <property type="entry name" value="CATALASE_3"/>
    <property type="match status" value="1"/>
</dbReference>
<accession>A0ABS7HUC7</accession>
<evidence type="ECO:0000256" key="6">
    <source>
        <dbReference type="ARBA" id="ARBA00023004"/>
    </source>
</evidence>
<dbReference type="PANTHER" id="PTHR11465:SF9">
    <property type="entry name" value="CATALASE"/>
    <property type="match status" value="1"/>
</dbReference>
<dbReference type="SMART" id="SM01060">
    <property type="entry name" value="Catalase"/>
    <property type="match status" value="1"/>
</dbReference>
<keyword evidence="2 9" id="KW-0575">Peroxidase</keyword>
<name>A0ABS7HUC7_9MICO</name>
<dbReference type="InterPro" id="IPR018028">
    <property type="entry name" value="Catalase"/>
</dbReference>
<evidence type="ECO:0000313" key="10">
    <source>
        <dbReference type="Proteomes" id="UP000777440"/>
    </source>
</evidence>
<comment type="caution">
    <text evidence="9">The sequence shown here is derived from an EMBL/GenBank/DDBJ whole genome shotgun (WGS) entry which is preliminary data.</text>
</comment>
<gene>
    <name evidence="9" type="ORF">JNB61_04175</name>
</gene>
<proteinExistence type="inferred from homology"/>
<organism evidence="9 10">
    <name type="scientific">Microbacterium ureisolvens</name>
    <dbReference type="NCBI Taxonomy" id="2781186"/>
    <lineage>
        <taxon>Bacteria</taxon>
        <taxon>Bacillati</taxon>
        <taxon>Actinomycetota</taxon>
        <taxon>Actinomycetes</taxon>
        <taxon>Micrococcales</taxon>
        <taxon>Microbacteriaceae</taxon>
        <taxon>Microbacterium</taxon>
    </lineage>
</organism>
<dbReference type="Pfam" id="PF00199">
    <property type="entry name" value="Catalase"/>
    <property type="match status" value="1"/>
</dbReference>
<reference evidence="9 10" key="1">
    <citation type="journal article" date="2021" name="MBio">
        <title>Poor Competitiveness of Bradyrhizobium in Pigeon Pea Root Colonization in Indian Soils.</title>
        <authorList>
            <person name="Chalasani D."/>
            <person name="Basu A."/>
            <person name="Pullabhotla S.V.S.R.N."/>
            <person name="Jorrin B."/>
            <person name="Neal A.L."/>
            <person name="Poole P.S."/>
            <person name="Podile A.R."/>
            <person name="Tkacz A."/>
        </authorList>
    </citation>
    <scope>NUCLEOTIDE SEQUENCE [LARGE SCALE GENOMIC DNA]</scope>
    <source>
        <strain evidence="9 10">HU12</strain>
    </source>
</reference>
<dbReference type="PRINTS" id="PR00067">
    <property type="entry name" value="CATALASE"/>
</dbReference>
<dbReference type="Pfam" id="PF06628">
    <property type="entry name" value="Catalase-rel"/>
    <property type="match status" value="1"/>
</dbReference>